<feature type="signal peptide" evidence="1">
    <location>
        <begin position="1"/>
        <end position="35"/>
    </location>
</feature>
<sequence>MVHTMHALTSPRRAKKRTLAGLLILALLAGCSNDAANGELPADGSSNPANVTISWHGNFGDAIDPNGVIERALEQRFQVNIDYVNAGNEKLSLLAASNDLPDVLRLPDPDDVTDYAKAGLLLELPEAYLAKKTPAIVQAIEKIGPSLWGLSSYERRNYAIPQAVQYVTWDTAIKWRADLLSLAGIAHVPQTVAEYDAAFQAISAHGPEIIAATNPKLTNLYMFSGTDMSSAWNQLTWLFGAYGSMPGTWQLNAAGSVVRGELLPGTRDALLKLRDWYAKGYIDPAFVTDKADQFQAKWERGEYVLNGASSFIGDAAASGGSEPANPSDARLALTVPTAKFAWAKSPVGPSGAQGVFAWGQRQNFFAVSSRLKDQPGKLDKVLEMIETIASDEKLWLLSAYGVEGVSYAFDASGKPVLKPPYDDRKTAQTMAMGALGPAASPFAPFASLAITNRFADRGVADVWKRLNTDKPDVLFGLPLPSSQEMEQRNQEKWTETMIQVVTGTKPISFYDDYAAWFNDNGGPAWTAEANQLYKERFQGK</sequence>
<dbReference type="Proteomes" id="UP000476064">
    <property type="component" value="Chromosome"/>
</dbReference>
<keyword evidence="1" id="KW-0732">Signal</keyword>
<dbReference type="RefSeq" id="WP_162358760.1">
    <property type="nucleotide sequence ID" value="NZ_CP048209.1"/>
</dbReference>
<evidence type="ECO:0000313" key="3">
    <source>
        <dbReference type="Proteomes" id="UP000476064"/>
    </source>
</evidence>
<organism evidence="2 3">
    <name type="scientific">Paenibacillus lycopersici</name>
    <dbReference type="NCBI Taxonomy" id="2704462"/>
    <lineage>
        <taxon>Bacteria</taxon>
        <taxon>Bacillati</taxon>
        <taxon>Bacillota</taxon>
        <taxon>Bacilli</taxon>
        <taxon>Bacillales</taxon>
        <taxon>Paenibacillaceae</taxon>
        <taxon>Paenibacillus</taxon>
    </lineage>
</organism>
<dbReference type="Gene3D" id="3.40.190.10">
    <property type="entry name" value="Periplasmic binding protein-like II"/>
    <property type="match status" value="2"/>
</dbReference>
<reference evidence="2 3" key="1">
    <citation type="submission" date="2020-01" db="EMBL/GenBank/DDBJ databases">
        <title>Paenibacillus sp. nov., isolated from tomato rhizosphere.</title>
        <authorList>
            <person name="Weon H.-Y."/>
            <person name="Lee S.A."/>
        </authorList>
    </citation>
    <scope>NUCLEOTIDE SEQUENCE [LARGE SCALE GENOMIC DNA]</scope>
    <source>
        <strain evidence="2 3">12200R-189</strain>
    </source>
</reference>
<accession>A0A6C0G0D3</accession>
<dbReference type="KEGG" id="plyc:GXP70_21660"/>
<name>A0A6C0G0D3_9BACL</name>
<keyword evidence="3" id="KW-1185">Reference proteome</keyword>
<feature type="chain" id="PRO_5025575064" description="Extracellular solute-binding protein" evidence="1">
    <location>
        <begin position="36"/>
        <end position="540"/>
    </location>
</feature>
<gene>
    <name evidence="2" type="ORF">GXP70_21660</name>
</gene>
<proteinExistence type="predicted"/>
<evidence type="ECO:0000256" key="1">
    <source>
        <dbReference type="SAM" id="SignalP"/>
    </source>
</evidence>
<evidence type="ECO:0008006" key="4">
    <source>
        <dbReference type="Google" id="ProtNLM"/>
    </source>
</evidence>
<protein>
    <recommendedName>
        <fullName evidence="4">Extracellular solute-binding protein</fullName>
    </recommendedName>
</protein>
<dbReference type="AlphaFoldDB" id="A0A6C0G0D3"/>
<evidence type="ECO:0000313" key="2">
    <source>
        <dbReference type="EMBL" id="QHT62327.1"/>
    </source>
</evidence>
<dbReference type="SUPFAM" id="SSF53850">
    <property type="entry name" value="Periplasmic binding protein-like II"/>
    <property type="match status" value="1"/>
</dbReference>
<dbReference type="EMBL" id="CP048209">
    <property type="protein sequence ID" value="QHT62327.1"/>
    <property type="molecule type" value="Genomic_DNA"/>
</dbReference>